<dbReference type="EMBL" id="QQOH01000001">
    <property type="protein sequence ID" value="RDE24729.1"/>
    <property type="molecule type" value="Genomic_DNA"/>
</dbReference>
<evidence type="ECO:0000313" key="1">
    <source>
        <dbReference type="EMBL" id="RDE24729.1"/>
    </source>
</evidence>
<evidence type="ECO:0000313" key="2">
    <source>
        <dbReference type="Proteomes" id="UP000253769"/>
    </source>
</evidence>
<gene>
    <name evidence="1" type="ORF">DV711_03855</name>
</gene>
<comment type="caution">
    <text evidence="1">The sequence shown here is derived from an EMBL/GenBank/DDBJ whole genome shotgun (WGS) entry which is preliminary data.</text>
</comment>
<name>A0A369WUI5_9GAMM</name>
<accession>A0A369WUI5</accession>
<organism evidence="1 2">
    <name type="scientific">Motiliproteus coralliicola</name>
    <dbReference type="NCBI Taxonomy" id="2283196"/>
    <lineage>
        <taxon>Bacteria</taxon>
        <taxon>Pseudomonadati</taxon>
        <taxon>Pseudomonadota</taxon>
        <taxon>Gammaproteobacteria</taxon>
        <taxon>Oceanospirillales</taxon>
        <taxon>Oceanospirillaceae</taxon>
        <taxon>Motiliproteus</taxon>
    </lineage>
</organism>
<proteinExistence type="predicted"/>
<dbReference type="Proteomes" id="UP000253769">
    <property type="component" value="Unassembled WGS sequence"/>
</dbReference>
<dbReference type="AlphaFoldDB" id="A0A369WUI5"/>
<sequence length="67" mass="7380">MVDVFRWIKASMITATPVFEGVGGMELGLRPWVTQDRPLQELSIAMVRTDCGLTGVWLAAIIASFIL</sequence>
<protein>
    <submittedName>
        <fullName evidence="1">Uncharacterized protein</fullName>
    </submittedName>
</protein>
<keyword evidence="2" id="KW-1185">Reference proteome</keyword>
<reference evidence="1 2" key="1">
    <citation type="submission" date="2018-07" db="EMBL/GenBank/DDBJ databases">
        <title>Motiliproteus coralliicola sp. nov., a bacterium isolated from Coral.</title>
        <authorList>
            <person name="Wang G."/>
        </authorList>
    </citation>
    <scope>NUCLEOTIDE SEQUENCE [LARGE SCALE GENOMIC DNA]</scope>
    <source>
        <strain evidence="1 2">C34</strain>
    </source>
</reference>